<accession>A0A5M6IVE3</accession>
<organism evidence="2 3">
    <name type="scientific">Rhodovastum atsumiense</name>
    <dbReference type="NCBI Taxonomy" id="504468"/>
    <lineage>
        <taxon>Bacteria</taxon>
        <taxon>Pseudomonadati</taxon>
        <taxon>Pseudomonadota</taxon>
        <taxon>Alphaproteobacteria</taxon>
        <taxon>Acetobacterales</taxon>
        <taxon>Acetobacteraceae</taxon>
        <taxon>Rhodovastum</taxon>
    </lineage>
</organism>
<dbReference type="SUPFAM" id="SSF51182">
    <property type="entry name" value="RmlC-like cupins"/>
    <property type="match status" value="1"/>
</dbReference>
<dbReference type="InterPro" id="IPR014710">
    <property type="entry name" value="RmlC-like_jellyroll"/>
</dbReference>
<reference evidence="2 3" key="1">
    <citation type="submission" date="2019-09" db="EMBL/GenBank/DDBJ databases">
        <title>Genome sequence of Rhodovastum atsumiense, a diverse member of the Acetobacteraceae family of non-sulfur purple photosynthetic bacteria.</title>
        <authorList>
            <person name="Meyer T."/>
            <person name="Kyndt J."/>
        </authorList>
    </citation>
    <scope>NUCLEOTIDE SEQUENCE [LARGE SCALE GENOMIC DNA]</scope>
    <source>
        <strain evidence="2 3">DSM 21279</strain>
    </source>
</reference>
<dbReference type="OrthoDB" id="9802489at2"/>
<dbReference type="InterPro" id="IPR047263">
    <property type="entry name" value="HNL-like_cupin"/>
</dbReference>
<dbReference type="InterPro" id="IPR013096">
    <property type="entry name" value="Cupin_2"/>
</dbReference>
<evidence type="ECO:0000313" key="3">
    <source>
        <dbReference type="Proteomes" id="UP000325255"/>
    </source>
</evidence>
<dbReference type="Gene3D" id="2.60.120.10">
    <property type="entry name" value="Jelly Rolls"/>
    <property type="match status" value="1"/>
</dbReference>
<dbReference type="InterPro" id="IPR011051">
    <property type="entry name" value="RmlC_Cupin_sf"/>
</dbReference>
<dbReference type="RefSeq" id="WP_150040648.1">
    <property type="nucleotide sequence ID" value="NZ_OW485601.1"/>
</dbReference>
<keyword evidence="3" id="KW-1185">Reference proteome</keyword>
<dbReference type="Pfam" id="PF07883">
    <property type="entry name" value="Cupin_2"/>
    <property type="match status" value="1"/>
</dbReference>
<evidence type="ECO:0000313" key="2">
    <source>
        <dbReference type="EMBL" id="KAA5612276.1"/>
    </source>
</evidence>
<evidence type="ECO:0000259" key="1">
    <source>
        <dbReference type="Pfam" id="PF07883"/>
    </source>
</evidence>
<gene>
    <name evidence="2" type="ORF">F1189_10260</name>
</gene>
<dbReference type="EMBL" id="VWPK01000013">
    <property type="protein sequence ID" value="KAA5612276.1"/>
    <property type="molecule type" value="Genomic_DNA"/>
</dbReference>
<dbReference type="Proteomes" id="UP000325255">
    <property type="component" value="Unassembled WGS sequence"/>
</dbReference>
<sequence length="132" mass="14929">MVRLFNETLVPSLRGAPVGFTGTVWRDEIARGGAPHDLRVYRVSFEPGSRTAWHTHPSWQVLHVLSGIGRLQSRGGELITLRPGDSAWIDPEEEHWHGAAPDHHFVHIAIHMATPDDREVTWLEQVADAEYR</sequence>
<feature type="domain" description="Cupin type-2" evidence="1">
    <location>
        <begin position="42"/>
        <end position="101"/>
    </location>
</feature>
<dbReference type="PANTHER" id="PTHR43698">
    <property type="entry name" value="RIBD C-TERMINAL DOMAIN CONTAINING PROTEIN"/>
    <property type="match status" value="1"/>
</dbReference>
<proteinExistence type="predicted"/>
<protein>
    <submittedName>
        <fullName evidence="2">Cupin domain-containing protein</fullName>
    </submittedName>
</protein>
<dbReference type="AlphaFoldDB" id="A0A5M6IVE3"/>
<dbReference type="CDD" id="cd02233">
    <property type="entry name" value="cupin_HNL-like"/>
    <property type="match status" value="1"/>
</dbReference>
<comment type="caution">
    <text evidence="2">The sequence shown here is derived from an EMBL/GenBank/DDBJ whole genome shotgun (WGS) entry which is preliminary data.</text>
</comment>
<dbReference type="PANTHER" id="PTHR43698:SF1">
    <property type="entry name" value="BLL4564 PROTEIN"/>
    <property type="match status" value="1"/>
</dbReference>
<name>A0A5M6IVE3_9PROT</name>